<proteinExistence type="predicted"/>
<dbReference type="Pfam" id="PF00746">
    <property type="entry name" value="Gram_pos_anchor"/>
    <property type="match status" value="1"/>
</dbReference>
<keyword evidence="2" id="KW-0964">Secreted</keyword>
<evidence type="ECO:0000256" key="3">
    <source>
        <dbReference type="ARBA" id="ARBA00022729"/>
    </source>
</evidence>
<dbReference type="EMBL" id="JANFMP010000005">
    <property type="protein sequence ID" value="MDG4526585.1"/>
    <property type="molecule type" value="Genomic_DNA"/>
</dbReference>
<keyword evidence="4" id="KW-0572">Peptidoglycan-anchor</keyword>
<feature type="domain" description="Gram-positive cocci surface proteins LPxTG" evidence="6">
    <location>
        <begin position="358"/>
        <end position="391"/>
    </location>
</feature>
<evidence type="ECO:0000256" key="4">
    <source>
        <dbReference type="ARBA" id="ARBA00023088"/>
    </source>
</evidence>
<gene>
    <name evidence="7" type="ORF">NOL13_04025</name>
</gene>
<name>A0A9X4MVT0_STRSU</name>
<feature type="compositionally biased region" description="Basic and acidic residues" evidence="5">
    <location>
        <begin position="324"/>
        <end position="333"/>
    </location>
</feature>
<dbReference type="NCBIfam" id="TIGR01167">
    <property type="entry name" value="LPXTG_anchor"/>
    <property type="match status" value="1"/>
</dbReference>
<dbReference type="AlphaFoldDB" id="A0A9X4MVT0"/>
<dbReference type="Proteomes" id="UP001152875">
    <property type="component" value="Unassembled WGS sequence"/>
</dbReference>
<dbReference type="RefSeq" id="WP_277944472.1">
    <property type="nucleotide sequence ID" value="NZ_JANFMO010000008.1"/>
</dbReference>
<feature type="compositionally biased region" description="Basic and acidic residues" evidence="5">
    <location>
        <begin position="287"/>
        <end position="309"/>
    </location>
</feature>
<protein>
    <submittedName>
        <fullName evidence="7">LPXTG cell wall anchor domain-containing protein</fullName>
    </submittedName>
</protein>
<dbReference type="InterPro" id="IPR019931">
    <property type="entry name" value="LPXTG_anchor"/>
</dbReference>
<evidence type="ECO:0000256" key="5">
    <source>
        <dbReference type="SAM" id="MobiDB-lite"/>
    </source>
</evidence>
<feature type="compositionally biased region" description="Polar residues" evidence="5">
    <location>
        <begin position="170"/>
        <end position="181"/>
    </location>
</feature>
<dbReference type="PROSITE" id="PS50847">
    <property type="entry name" value="GRAM_POS_ANCHORING"/>
    <property type="match status" value="1"/>
</dbReference>
<feature type="compositionally biased region" description="Polar residues" evidence="5">
    <location>
        <begin position="313"/>
        <end position="323"/>
    </location>
</feature>
<feature type="region of interest" description="Disordered" evidence="5">
    <location>
        <begin position="275"/>
        <end position="363"/>
    </location>
</feature>
<evidence type="ECO:0000313" key="7">
    <source>
        <dbReference type="EMBL" id="MDG4526585.1"/>
    </source>
</evidence>
<accession>A0A9X4MVT0</accession>
<evidence type="ECO:0000259" key="6">
    <source>
        <dbReference type="PROSITE" id="PS50847"/>
    </source>
</evidence>
<keyword evidence="3" id="KW-0732">Signal</keyword>
<evidence type="ECO:0000256" key="2">
    <source>
        <dbReference type="ARBA" id="ARBA00022525"/>
    </source>
</evidence>
<evidence type="ECO:0000313" key="8">
    <source>
        <dbReference type="Proteomes" id="UP001152875"/>
    </source>
</evidence>
<keyword evidence="1" id="KW-0134">Cell wall</keyword>
<evidence type="ECO:0000256" key="1">
    <source>
        <dbReference type="ARBA" id="ARBA00022512"/>
    </source>
</evidence>
<organism evidence="7 8">
    <name type="scientific">Streptococcus suis</name>
    <dbReference type="NCBI Taxonomy" id="1307"/>
    <lineage>
        <taxon>Bacteria</taxon>
        <taxon>Bacillati</taxon>
        <taxon>Bacillota</taxon>
        <taxon>Bacilli</taxon>
        <taxon>Lactobacillales</taxon>
        <taxon>Streptococcaceae</taxon>
        <taxon>Streptococcus</taxon>
    </lineage>
</organism>
<reference evidence="7" key="1">
    <citation type="submission" date="2022-07" db="EMBL/GenBank/DDBJ databases">
        <title>Whole Genome Sequencing of Streptococcus suis.</title>
        <authorList>
            <person name="Dai X."/>
            <person name="Huang J."/>
            <person name="Wang L."/>
        </authorList>
    </citation>
    <scope>NUCLEOTIDE SEQUENCE</scope>
    <source>
        <strain evidence="7">XNB2</strain>
    </source>
</reference>
<sequence length="391" mass="42885">MKRSSRKKRLAKLSKLGLSLAAVTVLGGLVESVDVPLLSNCTVEAQELTNQSGGEQALPADTATVTIELETTGVEELVGASYRYQRIRGFERLEIHLQPGETYTLPTYDGYKLINFKSLNEVTDIAPEDAVLSYADFTPGQRVRLYYDYLMTDQVYDVVTKQYVDRETVIPSTTPSINSPTDTPPAQPTENPVDQSITIKAVYTEEQIEPGQKVDVLKEIEYTLKPGESVVLEPLAFEGWTSRVVQESQTVTYEEAKARPNKEYYFYYIEEGTTPTEKPVETPAETPTEKPAEQLVEKPTEQPVEKSVERPTASPTGQSASEKQATKQGDKEPAAPASQSKQPTVKPAPTSQSQAKSLPATGEASSVLHLTGLGLLGLAGLVVKRRQRKSS</sequence>
<feature type="compositionally biased region" description="Polar residues" evidence="5">
    <location>
        <begin position="337"/>
        <end position="356"/>
    </location>
</feature>
<feature type="region of interest" description="Disordered" evidence="5">
    <location>
        <begin position="170"/>
        <end position="193"/>
    </location>
</feature>
<comment type="caution">
    <text evidence="7">The sequence shown here is derived from an EMBL/GenBank/DDBJ whole genome shotgun (WGS) entry which is preliminary data.</text>
</comment>